<dbReference type="EnsemblMetazoa" id="HelroT176053">
    <property type="protein sequence ID" value="HelroP176053"/>
    <property type="gene ID" value="HelroG176053"/>
</dbReference>
<proteinExistence type="predicted"/>
<keyword evidence="3" id="KW-1185">Reference proteome</keyword>
<organism evidence="2 3">
    <name type="scientific">Helobdella robusta</name>
    <name type="common">Californian leech</name>
    <dbReference type="NCBI Taxonomy" id="6412"/>
    <lineage>
        <taxon>Eukaryota</taxon>
        <taxon>Metazoa</taxon>
        <taxon>Spiralia</taxon>
        <taxon>Lophotrochozoa</taxon>
        <taxon>Annelida</taxon>
        <taxon>Clitellata</taxon>
        <taxon>Hirudinea</taxon>
        <taxon>Rhynchobdellida</taxon>
        <taxon>Glossiphoniidae</taxon>
        <taxon>Helobdella</taxon>
    </lineage>
</organism>
<dbReference type="CTD" id="20205681"/>
<evidence type="ECO:0000313" key="2">
    <source>
        <dbReference type="EnsemblMetazoa" id="HelroP176053"/>
    </source>
</evidence>
<dbReference type="EMBL" id="AMQM01005531">
    <property type="status" value="NOT_ANNOTATED_CDS"/>
    <property type="molecule type" value="Genomic_DNA"/>
</dbReference>
<dbReference type="KEGG" id="hro:HELRODRAFT_176053"/>
<dbReference type="GeneID" id="20205681"/>
<reference evidence="2" key="3">
    <citation type="submission" date="2015-06" db="UniProtKB">
        <authorList>
            <consortium name="EnsemblMetazoa"/>
        </authorList>
    </citation>
    <scope>IDENTIFICATION</scope>
</reference>
<dbReference type="RefSeq" id="XP_009021647.1">
    <property type="nucleotide sequence ID" value="XM_009023399.1"/>
</dbReference>
<dbReference type="AlphaFoldDB" id="T1FA32"/>
<name>T1FA32_HELRO</name>
<gene>
    <name evidence="2" type="primary">20205681</name>
    <name evidence="1" type="ORF">HELRODRAFT_176053</name>
</gene>
<dbReference type="HOGENOM" id="CLU_804819_0_0_1"/>
<evidence type="ECO:0000313" key="1">
    <source>
        <dbReference type="EMBL" id="ESO00213.1"/>
    </source>
</evidence>
<dbReference type="Proteomes" id="UP000015101">
    <property type="component" value="Unassembled WGS sequence"/>
</dbReference>
<dbReference type="EMBL" id="KB096983">
    <property type="protein sequence ID" value="ESO00213.1"/>
    <property type="molecule type" value="Genomic_DNA"/>
</dbReference>
<reference evidence="1 3" key="2">
    <citation type="journal article" date="2013" name="Nature">
        <title>Insights into bilaterian evolution from three spiralian genomes.</title>
        <authorList>
            <person name="Simakov O."/>
            <person name="Marletaz F."/>
            <person name="Cho S.J."/>
            <person name="Edsinger-Gonzales E."/>
            <person name="Havlak P."/>
            <person name="Hellsten U."/>
            <person name="Kuo D.H."/>
            <person name="Larsson T."/>
            <person name="Lv J."/>
            <person name="Arendt D."/>
            <person name="Savage R."/>
            <person name="Osoegawa K."/>
            <person name="de Jong P."/>
            <person name="Grimwood J."/>
            <person name="Chapman J.A."/>
            <person name="Shapiro H."/>
            <person name="Aerts A."/>
            <person name="Otillar R.P."/>
            <person name="Terry A.Y."/>
            <person name="Boore J.L."/>
            <person name="Grigoriev I.V."/>
            <person name="Lindberg D.R."/>
            <person name="Seaver E.C."/>
            <person name="Weisblat D.A."/>
            <person name="Putnam N.H."/>
            <person name="Rokhsar D.S."/>
        </authorList>
    </citation>
    <scope>NUCLEOTIDE SEQUENCE</scope>
</reference>
<protein>
    <submittedName>
        <fullName evidence="1 2">Uncharacterized protein</fullName>
    </submittedName>
</protein>
<evidence type="ECO:0000313" key="3">
    <source>
        <dbReference type="Proteomes" id="UP000015101"/>
    </source>
</evidence>
<reference evidence="3" key="1">
    <citation type="submission" date="2012-12" db="EMBL/GenBank/DDBJ databases">
        <authorList>
            <person name="Hellsten U."/>
            <person name="Grimwood J."/>
            <person name="Chapman J.A."/>
            <person name="Shapiro H."/>
            <person name="Aerts A."/>
            <person name="Otillar R.P."/>
            <person name="Terry A.Y."/>
            <person name="Boore J.L."/>
            <person name="Simakov O."/>
            <person name="Marletaz F."/>
            <person name="Cho S.-J."/>
            <person name="Edsinger-Gonzales E."/>
            <person name="Havlak P."/>
            <person name="Kuo D.-H."/>
            <person name="Larsson T."/>
            <person name="Lv J."/>
            <person name="Arendt D."/>
            <person name="Savage R."/>
            <person name="Osoegawa K."/>
            <person name="de Jong P."/>
            <person name="Lindberg D.R."/>
            <person name="Seaver E.C."/>
            <person name="Weisblat D.A."/>
            <person name="Putnam N.H."/>
            <person name="Grigoriev I.V."/>
            <person name="Rokhsar D.S."/>
        </authorList>
    </citation>
    <scope>NUCLEOTIDE SEQUENCE</scope>
</reference>
<dbReference type="InParanoid" id="T1FA32"/>
<sequence>MAAAVPFLRGGNLNLVVQAAPSYWTGYTSNAMPGWAALNSDTRRFAVAFLFNSLKARHLGARKPAWMDSTERIRLISYLEAILEPTCPLIIGSCPAAAPGAAIALPAATEVDPAAPAGTPFQDQLVMTYRAGGAAATWAGDVTTVTLPQALAAQAEHYMSAQFTFVLALAKKGDRTRQFSAKATRGLQLELGLSNLEIYSDEVAWIATRVINSASLPTEAAWANLQHPNFDWVAVDRAFPGELQHAQTTHTVLATEPYRVFHHPNPAGPWQPTAFQNASHVAFLLLQACGDVSLASSAGFRNHNLLGLATWQGHCAAYATANANARLGAVDVTATAAHPVAGVIL</sequence>
<accession>T1FA32</accession>